<dbReference type="Pfam" id="PF00999">
    <property type="entry name" value="Na_H_Exchanger"/>
    <property type="match status" value="2"/>
</dbReference>
<dbReference type="STRING" id="1173022.Cri9333_2254"/>
<comment type="subcellular location">
    <subcellularLocation>
        <location evidence="1">Membrane</location>
        <topology evidence="1">Multi-pass membrane protein</topology>
    </subcellularLocation>
</comment>
<feature type="transmembrane region" description="Helical" evidence="9">
    <location>
        <begin position="362"/>
        <end position="386"/>
    </location>
</feature>
<keyword evidence="3" id="KW-0813">Transport</keyword>
<keyword evidence="7" id="KW-0406">Ion transport</keyword>
<feature type="transmembrane region" description="Helical" evidence="9">
    <location>
        <begin position="305"/>
        <end position="323"/>
    </location>
</feature>
<feature type="transmembrane region" description="Helical" evidence="9">
    <location>
        <begin position="129"/>
        <end position="149"/>
    </location>
</feature>
<name>K9W014_9CYAN</name>
<evidence type="ECO:0000256" key="9">
    <source>
        <dbReference type="SAM" id="Phobius"/>
    </source>
</evidence>
<dbReference type="InterPro" id="IPR006153">
    <property type="entry name" value="Cation/H_exchanger_TM"/>
</dbReference>
<evidence type="ECO:0000259" key="10">
    <source>
        <dbReference type="Pfam" id="PF00999"/>
    </source>
</evidence>
<gene>
    <name evidence="11" type="ORF">Cri9333_2254</name>
</gene>
<feature type="domain" description="Cation/H+ exchanger transmembrane" evidence="10">
    <location>
        <begin position="256"/>
        <end position="415"/>
    </location>
</feature>
<dbReference type="PANTHER" id="PTHR43562:SF4">
    <property type="entry name" value="NA(+)_H(+) ANTIPORTER NHAS5"/>
    <property type="match status" value="1"/>
</dbReference>
<dbReference type="GO" id="GO:0015297">
    <property type="term" value="F:antiporter activity"/>
    <property type="evidence" value="ECO:0007669"/>
    <property type="project" value="UniProtKB-KW"/>
</dbReference>
<evidence type="ECO:0000256" key="3">
    <source>
        <dbReference type="ARBA" id="ARBA00022448"/>
    </source>
</evidence>
<dbReference type="OrthoDB" id="9793589at2"/>
<evidence type="ECO:0000313" key="12">
    <source>
        <dbReference type="Proteomes" id="UP000010472"/>
    </source>
</evidence>
<dbReference type="PATRIC" id="fig|1173022.3.peg.2440"/>
<sequence>MLFITTTPISNSGIVTLPLTDPVYIFCVVLLIIAIAPFLSQLLKLPQLVVLIILGTILGNNVLGIISRDAQLILLEKIGLLYIMLLAGLQMDLKNFKRLGVRSLFFGCLTFGIPLIVGILSGYWLTGVILSSLLLGILYSPHTLVSYPIMTRLGIVQQEAVGVAVGGTIVTSIFTLVGLSIVQAFAGGNVGIWLWIKLLIFLPILAFLCFWGIPKIGKNIITQNPILPPLSVNGEGAGGRGSLQPMQPPSDSLNKQYIFVLTCLFITASATLLLGIDSIVGAFIAGLALNSLIPLTSPLMKQIEFVGNSLFIPAFMISVGVLSNPRVLFTHPENLGIALVIIIGAVGAKFLAALIAGQLYKYSFAEIMVMFSLTMSRAALVLVVALFGKNAGILNEGIFNGIIVYIIATCLASPLIADVFGRQVAEKQQLLQQAL</sequence>
<comment type="similarity">
    <text evidence="2">Belongs to the monovalent cation:proton antiporter 2 (CPA2) transporter (TC 2.A.37) family.</text>
</comment>
<keyword evidence="6 9" id="KW-1133">Transmembrane helix</keyword>
<feature type="transmembrane region" description="Helical" evidence="9">
    <location>
        <begin position="48"/>
        <end position="66"/>
    </location>
</feature>
<dbReference type="AlphaFoldDB" id="K9W014"/>
<dbReference type="PANTHER" id="PTHR43562">
    <property type="entry name" value="NAPA-TYPE SODIUM/HYDROGEN ANTIPORTER"/>
    <property type="match status" value="1"/>
</dbReference>
<evidence type="ECO:0000256" key="6">
    <source>
        <dbReference type="ARBA" id="ARBA00022989"/>
    </source>
</evidence>
<reference evidence="11 12" key="1">
    <citation type="submission" date="2012-06" db="EMBL/GenBank/DDBJ databases">
        <title>Finished chromosome of genome of Crinalium epipsammum PCC 9333.</title>
        <authorList>
            <consortium name="US DOE Joint Genome Institute"/>
            <person name="Gugger M."/>
            <person name="Coursin T."/>
            <person name="Rippka R."/>
            <person name="Tandeau De Marsac N."/>
            <person name="Huntemann M."/>
            <person name="Wei C.-L."/>
            <person name="Han J."/>
            <person name="Detter J.C."/>
            <person name="Han C."/>
            <person name="Tapia R."/>
            <person name="Davenport K."/>
            <person name="Daligault H."/>
            <person name="Erkkila T."/>
            <person name="Gu W."/>
            <person name="Munk A.C.C."/>
            <person name="Teshima H."/>
            <person name="Xu Y."/>
            <person name="Chain P."/>
            <person name="Chen A."/>
            <person name="Krypides N."/>
            <person name="Mavromatis K."/>
            <person name="Markowitz V."/>
            <person name="Szeto E."/>
            <person name="Ivanova N."/>
            <person name="Mikhailova N."/>
            <person name="Ovchinnikova G."/>
            <person name="Pagani I."/>
            <person name="Pati A."/>
            <person name="Goodwin L."/>
            <person name="Peters L."/>
            <person name="Pitluck S."/>
            <person name="Woyke T."/>
            <person name="Kerfeld C."/>
        </authorList>
    </citation>
    <scope>NUCLEOTIDE SEQUENCE [LARGE SCALE GENOMIC DNA]</scope>
    <source>
        <strain evidence="11 12">PCC 9333</strain>
    </source>
</reference>
<evidence type="ECO:0000313" key="11">
    <source>
        <dbReference type="EMBL" id="AFZ13124.1"/>
    </source>
</evidence>
<evidence type="ECO:0000256" key="2">
    <source>
        <dbReference type="ARBA" id="ARBA00005551"/>
    </source>
</evidence>
<keyword evidence="4" id="KW-0050">Antiport</keyword>
<dbReference type="EMBL" id="CP003620">
    <property type="protein sequence ID" value="AFZ13124.1"/>
    <property type="molecule type" value="Genomic_DNA"/>
</dbReference>
<feature type="transmembrane region" description="Helical" evidence="9">
    <location>
        <begin position="192"/>
        <end position="213"/>
    </location>
</feature>
<organism evidence="11 12">
    <name type="scientific">Crinalium epipsammum PCC 9333</name>
    <dbReference type="NCBI Taxonomy" id="1173022"/>
    <lineage>
        <taxon>Bacteria</taxon>
        <taxon>Bacillati</taxon>
        <taxon>Cyanobacteriota</taxon>
        <taxon>Cyanophyceae</taxon>
        <taxon>Gomontiellales</taxon>
        <taxon>Gomontiellaceae</taxon>
        <taxon>Crinalium</taxon>
    </lineage>
</organism>
<feature type="transmembrane region" description="Helical" evidence="9">
    <location>
        <begin position="161"/>
        <end position="186"/>
    </location>
</feature>
<feature type="transmembrane region" description="Helical" evidence="9">
    <location>
        <begin position="335"/>
        <end position="356"/>
    </location>
</feature>
<dbReference type="GO" id="GO:0016020">
    <property type="term" value="C:membrane"/>
    <property type="evidence" value="ECO:0007669"/>
    <property type="project" value="UniProtKB-SubCell"/>
</dbReference>
<evidence type="ECO:0000256" key="7">
    <source>
        <dbReference type="ARBA" id="ARBA00023065"/>
    </source>
</evidence>
<evidence type="ECO:0000256" key="1">
    <source>
        <dbReference type="ARBA" id="ARBA00004141"/>
    </source>
</evidence>
<dbReference type="RefSeq" id="WP_015203238.1">
    <property type="nucleotide sequence ID" value="NC_019753.1"/>
</dbReference>
<evidence type="ECO:0000256" key="5">
    <source>
        <dbReference type="ARBA" id="ARBA00022692"/>
    </source>
</evidence>
<protein>
    <submittedName>
        <fullName evidence="11">Sodium/hydrogen exchanger</fullName>
    </submittedName>
</protein>
<dbReference type="InterPro" id="IPR038770">
    <property type="entry name" value="Na+/solute_symporter_sf"/>
</dbReference>
<proteinExistence type="inferred from homology"/>
<dbReference type="Gene3D" id="1.20.1530.20">
    <property type="match status" value="1"/>
</dbReference>
<feature type="transmembrane region" description="Helical" evidence="9">
    <location>
        <begin position="398"/>
        <end position="417"/>
    </location>
</feature>
<feature type="transmembrane region" description="Helical" evidence="9">
    <location>
        <begin position="257"/>
        <end position="285"/>
    </location>
</feature>
<keyword evidence="8 9" id="KW-0472">Membrane</keyword>
<feature type="transmembrane region" description="Helical" evidence="9">
    <location>
        <begin position="103"/>
        <end position="123"/>
    </location>
</feature>
<dbReference type="GO" id="GO:1902600">
    <property type="term" value="P:proton transmembrane transport"/>
    <property type="evidence" value="ECO:0007669"/>
    <property type="project" value="InterPro"/>
</dbReference>
<feature type="transmembrane region" description="Helical" evidence="9">
    <location>
        <begin position="23"/>
        <end position="43"/>
    </location>
</feature>
<dbReference type="Proteomes" id="UP000010472">
    <property type="component" value="Chromosome"/>
</dbReference>
<dbReference type="HOGENOM" id="CLU_005126_7_1_3"/>
<evidence type="ECO:0000256" key="8">
    <source>
        <dbReference type="ARBA" id="ARBA00023136"/>
    </source>
</evidence>
<evidence type="ECO:0000256" key="4">
    <source>
        <dbReference type="ARBA" id="ARBA00022449"/>
    </source>
</evidence>
<dbReference type="eggNOG" id="COG0475">
    <property type="taxonomic scope" value="Bacteria"/>
</dbReference>
<accession>K9W014</accession>
<keyword evidence="12" id="KW-1185">Reference proteome</keyword>
<dbReference type="KEGG" id="cep:Cri9333_2254"/>
<keyword evidence="5 9" id="KW-0812">Transmembrane</keyword>
<feature type="domain" description="Cation/H+ exchanger transmembrane" evidence="10">
    <location>
        <begin position="31"/>
        <end position="221"/>
    </location>
</feature>